<dbReference type="GO" id="GO:0004519">
    <property type="term" value="F:endonuclease activity"/>
    <property type="evidence" value="ECO:0007669"/>
    <property type="project" value="UniProtKB-KW"/>
</dbReference>
<keyword evidence="3" id="KW-0378">Hydrolase</keyword>
<keyword evidence="3" id="KW-0255">Endonuclease</keyword>
<dbReference type="SMART" id="SM00507">
    <property type="entry name" value="HNHc"/>
    <property type="match status" value="1"/>
</dbReference>
<accession>A0ABY6RAA4</accession>
<feature type="region of interest" description="Disordered" evidence="1">
    <location>
        <begin position="168"/>
        <end position="189"/>
    </location>
</feature>
<dbReference type="Proteomes" id="UP001164506">
    <property type="component" value="Chromosome"/>
</dbReference>
<dbReference type="Gene3D" id="1.10.30.50">
    <property type="match status" value="1"/>
</dbReference>
<keyword evidence="4" id="KW-1185">Reference proteome</keyword>
<dbReference type="GeneID" id="95605333"/>
<dbReference type="CDD" id="cd00085">
    <property type="entry name" value="HNHc"/>
    <property type="match status" value="1"/>
</dbReference>
<reference evidence="3" key="1">
    <citation type="submission" date="2021-09" db="EMBL/GenBank/DDBJ databases">
        <title>Complete genome sequence and metabolic characterization of Streptomyces tanashiensis DSM 731 the producer of antibacterial Kalafungin and diverse secondary metabolites.</title>
        <authorList>
            <person name="Abbasi M.N."/>
            <person name="Anwar M.N."/>
            <person name="Alam K."/>
            <person name="Shoaib M."/>
            <person name="Lin Z."/>
            <person name="Hayat M."/>
            <person name="Ali M.I."/>
            <person name="Malik H.M.T."/>
            <person name="Ahmed I."/>
            <person name="Li A."/>
            <person name="Hailong Wang H."/>
            <person name="Zhang Y."/>
        </authorList>
    </citation>
    <scope>NUCLEOTIDE SEQUENCE</scope>
    <source>
        <strain evidence="3">Kala</strain>
    </source>
</reference>
<sequence>MSAREWRGFLATDAATYSRLLHFSRRSAAGRCTDPEPGSWRHELAAAYRWAFNTRPELTYTPRAGRQWHLIRTAVDHGGDLPEQHADFFVRIGDHVSRIAGTLATTERTAIHSAHVESAWSLTRRAVLDTADLAAMDRSAVEQFIKGLDEMLCDVEPEEGRAAPIRPIRPAYSSLGPRGSGRHGGKTATGSSAVRKLKEWYQDQCQMCAAVLVLPSPRHRYSEAAHIRAREDDGPDVVENLLCLCPNCHVLFDAGARILTDDLRVVDTVTGRFGERIRLHRWHFIELEFVRHHRRRWTGDKRHGALSD</sequence>
<evidence type="ECO:0000313" key="4">
    <source>
        <dbReference type="Proteomes" id="UP001164506"/>
    </source>
</evidence>
<name>A0ABY6RAA4_9ACTN</name>
<gene>
    <name evidence="3" type="ORF">LDH80_37875</name>
</gene>
<dbReference type="EMBL" id="CP084204">
    <property type="protein sequence ID" value="UZX26103.1"/>
    <property type="molecule type" value="Genomic_DNA"/>
</dbReference>
<evidence type="ECO:0000313" key="3">
    <source>
        <dbReference type="EMBL" id="UZX26103.1"/>
    </source>
</evidence>
<dbReference type="InterPro" id="IPR003615">
    <property type="entry name" value="HNH_nuc"/>
</dbReference>
<dbReference type="RefSeq" id="WP_267260248.1">
    <property type="nucleotide sequence ID" value="NZ_CP084204.1"/>
</dbReference>
<keyword evidence="3" id="KW-0540">Nuclease</keyword>
<evidence type="ECO:0000256" key="1">
    <source>
        <dbReference type="SAM" id="MobiDB-lite"/>
    </source>
</evidence>
<protein>
    <submittedName>
        <fullName evidence="3">HNH endonuclease</fullName>
    </submittedName>
</protein>
<proteinExistence type="predicted"/>
<feature type="domain" description="HNH nuclease" evidence="2">
    <location>
        <begin position="194"/>
        <end position="250"/>
    </location>
</feature>
<organism evidence="3 4">
    <name type="scientific">Streptomyces tanashiensis</name>
    <dbReference type="NCBI Taxonomy" id="67367"/>
    <lineage>
        <taxon>Bacteria</taxon>
        <taxon>Bacillati</taxon>
        <taxon>Actinomycetota</taxon>
        <taxon>Actinomycetes</taxon>
        <taxon>Kitasatosporales</taxon>
        <taxon>Streptomycetaceae</taxon>
        <taxon>Streptomyces</taxon>
    </lineage>
</organism>
<dbReference type="Pfam" id="PF13391">
    <property type="entry name" value="HNH_2"/>
    <property type="match status" value="1"/>
</dbReference>
<evidence type="ECO:0000259" key="2">
    <source>
        <dbReference type="SMART" id="SM00507"/>
    </source>
</evidence>